<proteinExistence type="predicted"/>
<sequence length="205" mass="23592">MNVLYRRWLFNAATEMTAANGDLESLQWLMEKYLPDEFLTKAVAVATTNGHLSILQWLFENHHDRGYWGHTEMCGALTHGHTEVVEWLREHTVPRAECMVGVMDAAVSAGYLSVVKRRHEEYNVSMRSAISNAMDNQQWEISQWILEHRGLVMPWISWDLPAKEGALDFLKFLDSYSIGRPGYFTLQGAAWNGHLDGYILRLAHR</sequence>
<evidence type="ECO:0008006" key="3">
    <source>
        <dbReference type="Google" id="ProtNLM"/>
    </source>
</evidence>
<comment type="caution">
    <text evidence="1">The sequence shown here is derived from an EMBL/GenBank/DDBJ whole genome shotgun (WGS) entry which is preliminary data.</text>
</comment>
<dbReference type="EMBL" id="JBIMZQ010000040">
    <property type="protein sequence ID" value="KAL3660542.1"/>
    <property type="molecule type" value="Genomic_DNA"/>
</dbReference>
<dbReference type="PANTHER" id="PTHR46586:SF3">
    <property type="entry name" value="ANKYRIN REPEAT-CONTAINING PROTEIN"/>
    <property type="match status" value="1"/>
</dbReference>
<reference evidence="1 2" key="1">
    <citation type="submission" date="2024-09" db="EMBL/GenBank/DDBJ databases">
        <title>Genome sequencing and assembly of Phytophthora oleae, isolate VK10A, causative agent of rot of olive drupes.</title>
        <authorList>
            <person name="Conti Taguali S."/>
            <person name="Riolo M."/>
            <person name="La Spada F."/>
            <person name="Cacciola S.O."/>
            <person name="Dionisio G."/>
        </authorList>
    </citation>
    <scope>NUCLEOTIDE SEQUENCE [LARGE SCALE GENOMIC DNA]</scope>
    <source>
        <strain evidence="1 2">VK10A</strain>
    </source>
</reference>
<gene>
    <name evidence="1" type="ORF">V7S43_014298</name>
</gene>
<keyword evidence="2" id="KW-1185">Reference proteome</keyword>
<dbReference type="InterPro" id="IPR052050">
    <property type="entry name" value="SecEffector_AnkRepeat"/>
</dbReference>
<protein>
    <recommendedName>
        <fullName evidence="3">Ankyrin repeat-containing domain</fullName>
    </recommendedName>
</protein>
<dbReference type="Gene3D" id="1.25.40.20">
    <property type="entry name" value="Ankyrin repeat-containing domain"/>
    <property type="match status" value="1"/>
</dbReference>
<dbReference type="InterPro" id="IPR036770">
    <property type="entry name" value="Ankyrin_rpt-contain_sf"/>
</dbReference>
<dbReference type="PANTHER" id="PTHR46586">
    <property type="entry name" value="ANKYRIN REPEAT-CONTAINING PROTEIN"/>
    <property type="match status" value="1"/>
</dbReference>
<name>A0ABD3F161_9STRA</name>
<dbReference type="SUPFAM" id="SSF48403">
    <property type="entry name" value="Ankyrin repeat"/>
    <property type="match status" value="1"/>
</dbReference>
<accession>A0ABD3F161</accession>
<dbReference type="AlphaFoldDB" id="A0ABD3F161"/>
<dbReference type="Proteomes" id="UP001632037">
    <property type="component" value="Unassembled WGS sequence"/>
</dbReference>
<evidence type="ECO:0000313" key="2">
    <source>
        <dbReference type="Proteomes" id="UP001632037"/>
    </source>
</evidence>
<evidence type="ECO:0000313" key="1">
    <source>
        <dbReference type="EMBL" id="KAL3660542.1"/>
    </source>
</evidence>
<organism evidence="1 2">
    <name type="scientific">Phytophthora oleae</name>
    <dbReference type="NCBI Taxonomy" id="2107226"/>
    <lineage>
        <taxon>Eukaryota</taxon>
        <taxon>Sar</taxon>
        <taxon>Stramenopiles</taxon>
        <taxon>Oomycota</taxon>
        <taxon>Peronosporomycetes</taxon>
        <taxon>Peronosporales</taxon>
        <taxon>Peronosporaceae</taxon>
        <taxon>Phytophthora</taxon>
    </lineage>
</organism>